<keyword evidence="3" id="KW-1185">Reference proteome</keyword>
<comment type="caution">
    <text evidence="2">The sequence shown here is derived from an EMBL/GenBank/DDBJ whole genome shotgun (WGS) entry which is preliminary data.</text>
</comment>
<organism evidence="2 3">
    <name type="scientific">Chondromyces apiculatus DSM 436</name>
    <dbReference type="NCBI Taxonomy" id="1192034"/>
    <lineage>
        <taxon>Bacteria</taxon>
        <taxon>Pseudomonadati</taxon>
        <taxon>Myxococcota</taxon>
        <taxon>Polyangia</taxon>
        <taxon>Polyangiales</taxon>
        <taxon>Polyangiaceae</taxon>
        <taxon>Chondromyces</taxon>
    </lineage>
</organism>
<reference evidence="2 3" key="1">
    <citation type="submission" date="2013-05" db="EMBL/GenBank/DDBJ databases">
        <title>Genome assembly of Chondromyces apiculatus DSM 436.</title>
        <authorList>
            <person name="Sharma G."/>
            <person name="Khatri I."/>
            <person name="Kaur C."/>
            <person name="Mayilraj S."/>
            <person name="Subramanian S."/>
        </authorList>
    </citation>
    <scope>NUCLEOTIDE SEQUENCE [LARGE SCALE GENOMIC DNA]</scope>
    <source>
        <strain evidence="2 3">DSM 436</strain>
    </source>
</reference>
<evidence type="ECO:0000313" key="3">
    <source>
        <dbReference type="Proteomes" id="UP000019678"/>
    </source>
</evidence>
<dbReference type="InterPro" id="IPR012296">
    <property type="entry name" value="Nuclease_put_TT1808"/>
</dbReference>
<dbReference type="CDD" id="cd06260">
    <property type="entry name" value="DUF820-like"/>
    <property type="match status" value="1"/>
</dbReference>
<dbReference type="InterPro" id="IPR011335">
    <property type="entry name" value="Restrct_endonuc-II-like"/>
</dbReference>
<dbReference type="eggNOG" id="COG4636">
    <property type="taxonomic scope" value="Bacteria"/>
</dbReference>
<dbReference type="PANTHER" id="PTHR36558:SF1">
    <property type="entry name" value="RESTRICTION ENDONUCLEASE DOMAIN-CONTAINING PROTEIN-RELATED"/>
    <property type="match status" value="1"/>
</dbReference>
<dbReference type="PANTHER" id="PTHR36558">
    <property type="entry name" value="GLR1098 PROTEIN"/>
    <property type="match status" value="1"/>
</dbReference>
<dbReference type="Gene3D" id="3.90.1570.10">
    <property type="entry name" value="tt1808, chain A"/>
    <property type="match status" value="1"/>
</dbReference>
<dbReference type="EMBL" id="ASRX01000117">
    <property type="protein sequence ID" value="EYF00310.1"/>
    <property type="molecule type" value="Genomic_DNA"/>
</dbReference>
<dbReference type="AlphaFoldDB" id="A0A017SUM1"/>
<evidence type="ECO:0000259" key="1">
    <source>
        <dbReference type="Pfam" id="PF05685"/>
    </source>
</evidence>
<protein>
    <recommendedName>
        <fullName evidence="1">Putative restriction endonuclease domain-containing protein</fullName>
    </recommendedName>
</protein>
<dbReference type="SUPFAM" id="SSF52980">
    <property type="entry name" value="Restriction endonuclease-like"/>
    <property type="match status" value="1"/>
</dbReference>
<gene>
    <name evidence="2" type="ORF">CAP_0962</name>
</gene>
<dbReference type="STRING" id="1192034.CAP_0962"/>
<dbReference type="InterPro" id="IPR008538">
    <property type="entry name" value="Uma2"/>
</dbReference>
<dbReference type="Proteomes" id="UP000019678">
    <property type="component" value="Unassembled WGS sequence"/>
</dbReference>
<sequence>MIRKTQASGRTWTVEDYLVMERASEEKHEYLGGEVFTMAGASREHNLLVANLVGELRGALRRGPCQVYPSDMRVKVSATGLYTYPDVMVVCSRPELEDAHGDTLLNPEVIVEVLSESTERHDRGKKFEQYRQVPSLREYVLVSQDVALCEQFTRRDDGTWSLREHRAGGRMWLDCAGCWLLVDEVYLKAFSG</sequence>
<name>A0A017SUM1_9BACT</name>
<proteinExistence type="predicted"/>
<dbReference type="OrthoDB" id="5503005at2"/>
<feature type="domain" description="Putative restriction endonuclease" evidence="1">
    <location>
        <begin position="14"/>
        <end position="173"/>
    </location>
</feature>
<dbReference type="RefSeq" id="WP_044251702.1">
    <property type="nucleotide sequence ID" value="NZ_ASRX01000117.1"/>
</dbReference>
<dbReference type="Pfam" id="PF05685">
    <property type="entry name" value="Uma2"/>
    <property type="match status" value="1"/>
</dbReference>
<evidence type="ECO:0000313" key="2">
    <source>
        <dbReference type="EMBL" id="EYF00310.1"/>
    </source>
</evidence>
<accession>A0A017SUM1</accession>